<feature type="non-terminal residue" evidence="1">
    <location>
        <position position="99"/>
    </location>
</feature>
<protein>
    <submittedName>
        <fullName evidence="1">Uncharacterized protein</fullName>
    </submittedName>
</protein>
<proteinExistence type="predicted"/>
<gene>
    <name evidence="1" type="ORF">B0T14DRAFT_407375</name>
</gene>
<accession>A0AA39X4I3</accession>
<dbReference type="Proteomes" id="UP001175000">
    <property type="component" value="Unassembled WGS sequence"/>
</dbReference>
<organism evidence="1 2">
    <name type="scientific">Immersiella caudata</name>
    <dbReference type="NCBI Taxonomy" id="314043"/>
    <lineage>
        <taxon>Eukaryota</taxon>
        <taxon>Fungi</taxon>
        <taxon>Dikarya</taxon>
        <taxon>Ascomycota</taxon>
        <taxon>Pezizomycotina</taxon>
        <taxon>Sordariomycetes</taxon>
        <taxon>Sordariomycetidae</taxon>
        <taxon>Sordariales</taxon>
        <taxon>Lasiosphaeriaceae</taxon>
        <taxon>Immersiella</taxon>
    </lineage>
</organism>
<name>A0AA39X4I3_9PEZI</name>
<evidence type="ECO:0000313" key="2">
    <source>
        <dbReference type="Proteomes" id="UP001175000"/>
    </source>
</evidence>
<comment type="caution">
    <text evidence="1">The sequence shown here is derived from an EMBL/GenBank/DDBJ whole genome shotgun (WGS) entry which is preliminary data.</text>
</comment>
<dbReference type="EMBL" id="JAULSU010000002">
    <property type="protein sequence ID" value="KAK0627151.1"/>
    <property type="molecule type" value="Genomic_DNA"/>
</dbReference>
<evidence type="ECO:0000313" key="1">
    <source>
        <dbReference type="EMBL" id="KAK0627151.1"/>
    </source>
</evidence>
<reference evidence="1" key="1">
    <citation type="submission" date="2023-06" db="EMBL/GenBank/DDBJ databases">
        <title>Genome-scale phylogeny and comparative genomics of the fungal order Sordariales.</title>
        <authorList>
            <consortium name="Lawrence Berkeley National Laboratory"/>
            <person name="Hensen N."/>
            <person name="Bonometti L."/>
            <person name="Westerberg I."/>
            <person name="Brannstrom I.O."/>
            <person name="Guillou S."/>
            <person name="Cros-Aarteil S."/>
            <person name="Calhoun S."/>
            <person name="Haridas S."/>
            <person name="Kuo A."/>
            <person name="Mondo S."/>
            <person name="Pangilinan J."/>
            <person name="Riley R."/>
            <person name="Labutti K."/>
            <person name="Andreopoulos B."/>
            <person name="Lipzen A."/>
            <person name="Chen C."/>
            <person name="Yanf M."/>
            <person name="Daum C."/>
            <person name="Ng V."/>
            <person name="Clum A."/>
            <person name="Steindorff A."/>
            <person name="Ohm R."/>
            <person name="Martin F."/>
            <person name="Silar P."/>
            <person name="Natvig D."/>
            <person name="Lalanne C."/>
            <person name="Gautier V."/>
            <person name="Ament-Velasquez S.L."/>
            <person name="Kruys A."/>
            <person name="Hutchinson M.I."/>
            <person name="Powell A.J."/>
            <person name="Barry K."/>
            <person name="Miller A.N."/>
            <person name="Grigoriev I.V."/>
            <person name="Debuchy R."/>
            <person name="Gladieux P."/>
            <person name="Thoren M.H."/>
            <person name="Johannesson H."/>
        </authorList>
    </citation>
    <scope>NUCLEOTIDE SEQUENCE</scope>
    <source>
        <strain evidence="1">CBS 606.72</strain>
    </source>
</reference>
<dbReference type="AlphaFoldDB" id="A0AA39X4I3"/>
<keyword evidence="2" id="KW-1185">Reference proteome</keyword>
<sequence length="99" mass="9850">IPPGSSGPCTLIATFPANFPISSSGNAQVNVIDVNGPVAGAIVGTVTFSSETWGPKKTFINSFGCRPNMQFELELATEGAGSVSFANGNGAGVAITAGC</sequence>
<feature type="non-terminal residue" evidence="1">
    <location>
        <position position="1"/>
    </location>
</feature>